<dbReference type="GO" id="GO:0016020">
    <property type="term" value="C:membrane"/>
    <property type="evidence" value="ECO:0007669"/>
    <property type="project" value="TreeGrafter"/>
</dbReference>
<dbReference type="Gene3D" id="3.40.50.720">
    <property type="entry name" value="NAD(P)-binding Rossmann-like Domain"/>
    <property type="match status" value="1"/>
</dbReference>
<keyword evidence="2" id="KW-0560">Oxidoreductase</keyword>
<dbReference type="GO" id="GO:0016491">
    <property type="term" value="F:oxidoreductase activity"/>
    <property type="evidence" value="ECO:0007669"/>
    <property type="project" value="UniProtKB-KW"/>
</dbReference>
<proteinExistence type="inferred from homology"/>
<dbReference type="PROSITE" id="PS00061">
    <property type="entry name" value="ADH_SHORT"/>
    <property type="match status" value="1"/>
</dbReference>
<evidence type="ECO:0000256" key="3">
    <source>
        <dbReference type="RuleBase" id="RU000363"/>
    </source>
</evidence>
<evidence type="ECO:0000313" key="6">
    <source>
        <dbReference type="Proteomes" id="UP000030982"/>
    </source>
</evidence>
<keyword evidence="6" id="KW-1185">Reference proteome</keyword>
<dbReference type="CDD" id="cd05233">
    <property type="entry name" value="SDR_c"/>
    <property type="match status" value="1"/>
</dbReference>
<dbReference type="InterPro" id="IPR020904">
    <property type="entry name" value="Sc_DH/Rdtase_CS"/>
</dbReference>
<dbReference type="AlphaFoldDB" id="A0A0B2AJ16"/>
<evidence type="ECO:0000256" key="1">
    <source>
        <dbReference type="ARBA" id="ARBA00006484"/>
    </source>
</evidence>
<dbReference type="Proteomes" id="UP000030982">
    <property type="component" value="Unassembled WGS sequence"/>
</dbReference>
<dbReference type="STRING" id="1338436.LK10_09170"/>
<dbReference type="SMART" id="SM00822">
    <property type="entry name" value="PKS_KR"/>
    <property type="match status" value="1"/>
</dbReference>
<evidence type="ECO:0000313" key="5">
    <source>
        <dbReference type="EMBL" id="KHL03595.1"/>
    </source>
</evidence>
<dbReference type="InterPro" id="IPR036291">
    <property type="entry name" value="NAD(P)-bd_dom_sf"/>
</dbReference>
<organism evidence="5 6">
    <name type="scientific">Sinomonas humi</name>
    <dbReference type="NCBI Taxonomy" id="1338436"/>
    <lineage>
        <taxon>Bacteria</taxon>
        <taxon>Bacillati</taxon>
        <taxon>Actinomycetota</taxon>
        <taxon>Actinomycetes</taxon>
        <taxon>Micrococcales</taxon>
        <taxon>Micrococcaceae</taxon>
        <taxon>Sinomonas</taxon>
    </lineage>
</organism>
<feature type="domain" description="Ketoreductase" evidence="4">
    <location>
        <begin position="6"/>
        <end position="185"/>
    </location>
</feature>
<sequence length="240" mass="24974">MDLNNAVMIVTGASSGIGASTARAAAEAGARLVLAARRHERISELAEQLADAIAVRCDVTEPAQVRNVVDVALERYGRVDVLINNAGQGLHEPLEDVDPEDFRAILELNTVAPLVAMQAVLPTMRAQGAGSIVNVSSGTTLRPFPGTGAYAASKAALNMLSAIARAEFADSGIAVSTVYPFITATEFHQVLRAGSGPARREGGPQAQTPEEVAAVILDLVRSGAERADLLPTRFGGSYTG</sequence>
<dbReference type="PRINTS" id="PR00080">
    <property type="entry name" value="SDRFAMILY"/>
</dbReference>
<dbReference type="PANTHER" id="PTHR44196">
    <property type="entry name" value="DEHYDROGENASE/REDUCTASE SDR FAMILY MEMBER 7B"/>
    <property type="match status" value="1"/>
</dbReference>
<dbReference type="Pfam" id="PF00106">
    <property type="entry name" value="adh_short"/>
    <property type="match status" value="1"/>
</dbReference>
<dbReference type="SUPFAM" id="SSF51735">
    <property type="entry name" value="NAD(P)-binding Rossmann-fold domains"/>
    <property type="match status" value="1"/>
</dbReference>
<dbReference type="OrthoDB" id="9792003at2"/>
<dbReference type="PRINTS" id="PR00081">
    <property type="entry name" value="GDHRDH"/>
</dbReference>
<dbReference type="RefSeq" id="WP_043122702.1">
    <property type="nucleotide sequence ID" value="NZ_JTDL01000098.1"/>
</dbReference>
<dbReference type="InterPro" id="IPR057326">
    <property type="entry name" value="KR_dom"/>
</dbReference>
<reference evidence="5 6" key="1">
    <citation type="submission" date="2014-09" db="EMBL/GenBank/DDBJ databases">
        <title>Genome sequence of Sinomonas sp. MUSC 117.</title>
        <authorList>
            <person name="Lee L.-H."/>
        </authorList>
    </citation>
    <scope>NUCLEOTIDE SEQUENCE [LARGE SCALE GENOMIC DNA]</scope>
    <source>
        <strain evidence="5 6">MUSC 117</strain>
    </source>
</reference>
<evidence type="ECO:0000256" key="2">
    <source>
        <dbReference type="ARBA" id="ARBA00023002"/>
    </source>
</evidence>
<dbReference type="FunFam" id="3.40.50.720:FF:000084">
    <property type="entry name" value="Short-chain dehydrogenase reductase"/>
    <property type="match status" value="1"/>
</dbReference>
<comment type="similarity">
    <text evidence="1 3">Belongs to the short-chain dehydrogenases/reductases (SDR) family.</text>
</comment>
<comment type="caution">
    <text evidence="5">The sequence shown here is derived from an EMBL/GenBank/DDBJ whole genome shotgun (WGS) entry which is preliminary data.</text>
</comment>
<dbReference type="PANTHER" id="PTHR44196:SF1">
    <property type="entry name" value="DEHYDROGENASE_REDUCTASE SDR FAMILY MEMBER 7B"/>
    <property type="match status" value="1"/>
</dbReference>
<accession>A0A0B2AJ16</accession>
<dbReference type="InterPro" id="IPR002347">
    <property type="entry name" value="SDR_fam"/>
</dbReference>
<evidence type="ECO:0000259" key="4">
    <source>
        <dbReference type="SMART" id="SM00822"/>
    </source>
</evidence>
<dbReference type="EMBL" id="JTDL01000098">
    <property type="protein sequence ID" value="KHL03595.1"/>
    <property type="molecule type" value="Genomic_DNA"/>
</dbReference>
<gene>
    <name evidence="5" type="ORF">LK10_09170</name>
</gene>
<name>A0A0B2AJ16_9MICC</name>
<protein>
    <submittedName>
        <fullName evidence="5">Short-chain dehydrogenase</fullName>
    </submittedName>
</protein>